<organism evidence="2 3">
    <name type="scientific">Caenorhabditis auriculariae</name>
    <dbReference type="NCBI Taxonomy" id="2777116"/>
    <lineage>
        <taxon>Eukaryota</taxon>
        <taxon>Metazoa</taxon>
        <taxon>Ecdysozoa</taxon>
        <taxon>Nematoda</taxon>
        <taxon>Chromadorea</taxon>
        <taxon>Rhabditida</taxon>
        <taxon>Rhabditina</taxon>
        <taxon>Rhabditomorpha</taxon>
        <taxon>Rhabditoidea</taxon>
        <taxon>Rhabditidae</taxon>
        <taxon>Peloderinae</taxon>
        <taxon>Caenorhabditis</taxon>
    </lineage>
</organism>
<evidence type="ECO:0000256" key="1">
    <source>
        <dbReference type="SAM" id="MobiDB-lite"/>
    </source>
</evidence>
<keyword evidence="3" id="KW-1185">Reference proteome</keyword>
<evidence type="ECO:0000313" key="3">
    <source>
        <dbReference type="Proteomes" id="UP000835052"/>
    </source>
</evidence>
<sequence length="171" mass="18986">MFSSRCHVAYGRPFVNAFGPLERTPPGEFHTQKHLISPPVVNSYRFDHHFACLVNATHMGVEMNITGHRDNNSQGSSRCTSDDHGSVGSDSSQIMSMSEQIVKYNANSTNDVARETNLVFRLERELTEAQQCNHRLNQQLKTLANSSNSTIKKELADAKGDMLSESPMGTT</sequence>
<dbReference type="AlphaFoldDB" id="A0A8S1HEN4"/>
<dbReference type="EMBL" id="CAJGYM010000037">
    <property type="protein sequence ID" value="CAD6193695.1"/>
    <property type="molecule type" value="Genomic_DNA"/>
</dbReference>
<evidence type="ECO:0000313" key="2">
    <source>
        <dbReference type="EMBL" id="CAD6193695.1"/>
    </source>
</evidence>
<reference evidence="2" key="1">
    <citation type="submission" date="2020-10" db="EMBL/GenBank/DDBJ databases">
        <authorList>
            <person name="Kikuchi T."/>
        </authorList>
    </citation>
    <scope>NUCLEOTIDE SEQUENCE</scope>
    <source>
        <strain evidence="2">NKZ352</strain>
    </source>
</reference>
<proteinExistence type="predicted"/>
<feature type="region of interest" description="Disordered" evidence="1">
    <location>
        <begin position="66"/>
        <end position="91"/>
    </location>
</feature>
<gene>
    <name evidence="2" type="ORF">CAUJ_LOCUS9614</name>
</gene>
<protein>
    <submittedName>
        <fullName evidence="2">Uncharacterized protein</fullName>
    </submittedName>
</protein>
<dbReference type="Proteomes" id="UP000835052">
    <property type="component" value="Unassembled WGS sequence"/>
</dbReference>
<name>A0A8S1HEN4_9PELO</name>
<accession>A0A8S1HEN4</accession>
<comment type="caution">
    <text evidence="2">The sequence shown here is derived from an EMBL/GenBank/DDBJ whole genome shotgun (WGS) entry which is preliminary data.</text>
</comment>
<dbReference type="OrthoDB" id="5870773at2759"/>